<evidence type="ECO:0000256" key="3">
    <source>
        <dbReference type="PROSITE-ProRule" id="PRU00221"/>
    </source>
</evidence>
<dbReference type="Gene3D" id="2.130.10.10">
    <property type="entry name" value="YVTN repeat-like/Quinoprotein amine dehydrogenase"/>
    <property type="match status" value="3"/>
</dbReference>
<evidence type="ECO:0000256" key="4">
    <source>
        <dbReference type="SAM" id="MobiDB-lite"/>
    </source>
</evidence>
<keyword evidence="1 3" id="KW-0853">WD repeat</keyword>
<sequence>MRRASPHPSSPAAFIDALERRELDPFTPISKLKGKIAGHASLVGRLQLERKLEGHTGCVNTVQWTKNGQQILSGSDDCRLIIWDPFAPPGKTPVLSSVVSGHEANIFSAKFVPFSEWGPSPQAVSCAADGMVRYTDFNQTVANVGFSCHSDIAYEVVVDPNSPNLFWSASDDGTVNQYDLRQSTHCACEDDHCNRHVLIDLNAGRGGKTDPSERAENPRSDRASSPSFILRQLFSSMGGVRPPEIGCTTMDINPLRTEYLALGCTDDVVRIYDRRRISNGSDATVKRQSGEVYNFCPSHMRRSLPAENDTDSDGDGTSMPSARIHGRHHKMTSLKYDPTSSGDILVSYSREKVYLVRPGKGDGGADVAVSMQNVVATGTEGKGEAETEDSHRKEANRGQDLPPIDGYCQPQTKLMPPSLEKGRYDTDIVRVFSGHRNERTMIKEANFFGPNSEYVLSGSDDGRIFVWHKGTGKVCCLLMGDQRVVNCLQPHPFDPILATSGIDSDVKIWWPTAAEPWSDWAGLNEITKRNERGQRSNGVDMDGIGADNDNGTQPRVLVMSPDMMLRLFALMSGREGF</sequence>
<dbReference type="Proteomes" id="UP000053201">
    <property type="component" value="Unassembled WGS sequence"/>
</dbReference>
<evidence type="ECO:0008006" key="7">
    <source>
        <dbReference type="Google" id="ProtNLM"/>
    </source>
</evidence>
<evidence type="ECO:0000256" key="1">
    <source>
        <dbReference type="ARBA" id="ARBA00022574"/>
    </source>
</evidence>
<dbReference type="OMA" id="DQMVMLW"/>
<feature type="repeat" description="WD" evidence="3">
    <location>
        <begin position="478"/>
        <end position="509"/>
    </location>
</feature>
<dbReference type="InterPro" id="IPR045151">
    <property type="entry name" value="DCAF8"/>
</dbReference>
<dbReference type="EMBL" id="KQ257453">
    <property type="protein sequence ID" value="KND02483.1"/>
    <property type="molecule type" value="Genomic_DNA"/>
</dbReference>
<name>A0A0L0HN45_SPIPD</name>
<dbReference type="GO" id="GO:0045944">
    <property type="term" value="P:positive regulation of transcription by RNA polymerase II"/>
    <property type="evidence" value="ECO:0007669"/>
    <property type="project" value="TreeGrafter"/>
</dbReference>
<dbReference type="InterPro" id="IPR001680">
    <property type="entry name" value="WD40_rpt"/>
</dbReference>
<evidence type="ECO:0000313" key="5">
    <source>
        <dbReference type="EMBL" id="KND02483.1"/>
    </source>
</evidence>
<feature type="repeat" description="WD" evidence="3">
    <location>
        <begin position="448"/>
        <end position="467"/>
    </location>
</feature>
<feature type="compositionally biased region" description="Basic and acidic residues" evidence="4">
    <location>
        <begin position="207"/>
        <end position="222"/>
    </location>
</feature>
<dbReference type="VEuPathDB" id="FungiDB:SPPG_02944"/>
<dbReference type="PROSITE" id="PS50294">
    <property type="entry name" value="WD_REPEATS_REGION"/>
    <property type="match status" value="1"/>
</dbReference>
<feature type="region of interest" description="Disordered" evidence="4">
    <location>
        <begin position="377"/>
        <end position="406"/>
    </location>
</feature>
<dbReference type="AlphaFoldDB" id="A0A0L0HN45"/>
<evidence type="ECO:0000313" key="6">
    <source>
        <dbReference type="Proteomes" id="UP000053201"/>
    </source>
</evidence>
<dbReference type="PANTHER" id="PTHR15574">
    <property type="entry name" value="WD REPEAT DOMAIN-CONTAINING FAMILY"/>
    <property type="match status" value="1"/>
</dbReference>
<dbReference type="InterPro" id="IPR036322">
    <property type="entry name" value="WD40_repeat_dom_sf"/>
</dbReference>
<dbReference type="SUPFAM" id="SSF50978">
    <property type="entry name" value="WD40 repeat-like"/>
    <property type="match status" value="1"/>
</dbReference>
<dbReference type="STRING" id="645134.A0A0L0HN45"/>
<protein>
    <recommendedName>
        <fullName evidence="7">Anaphase-promoting complex subunit 4 WD40 domain-containing protein</fullName>
    </recommendedName>
</protein>
<feature type="compositionally biased region" description="Basic and acidic residues" evidence="4">
    <location>
        <begin position="381"/>
        <end position="397"/>
    </location>
</feature>
<dbReference type="InterPro" id="IPR015943">
    <property type="entry name" value="WD40/YVTN_repeat-like_dom_sf"/>
</dbReference>
<dbReference type="GO" id="GO:0005737">
    <property type="term" value="C:cytoplasm"/>
    <property type="evidence" value="ECO:0007669"/>
    <property type="project" value="TreeGrafter"/>
</dbReference>
<dbReference type="eggNOG" id="KOG1334">
    <property type="taxonomic scope" value="Eukaryota"/>
</dbReference>
<accession>A0A0L0HN45</accession>
<dbReference type="GeneID" id="27686496"/>
<gene>
    <name evidence="5" type="ORF">SPPG_02944</name>
</gene>
<feature type="region of interest" description="Disordered" evidence="4">
    <location>
        <begin position="204"/>
        <end position="224"/>
    </location>
</feature>
<feature type="repeat" description="WD" evidence="3">
    <location>
        <begin position="52"/>
        <end position="84"/>
    </location>
</feature>
<evidence type="ECO:0000256" key="2">
    <source>
        <dbReference type="ARBA" id="ARBA00022737"/>
    </source>
</evidence>
<dbReference type="SMART" id="SM00320">
    <property type="entry name" value="WD40"/>
    <property type="match status" value="7"/>
</dbReference>
<dbReference type="PROSITE" id="PS50082">
    <property type="entry name" value="WD_REPEATS_2"/>
    <property type="match status" value="3"/>
</dbReference>
<keyword evidence="6" id="KW-1185">Reference proteome</keyword>
<dbReference type="Pfam" id="PF00400">
    <property type="entry name" value="WD40"/>
    <property type="match status" value="4"/>
</dbReference>
<keyword evidence="2" id="KW-0677">Repeat</keyword>
<reference evidence="5 6" key="1">
    <citation type="submission" date="2009-08" db="EMBL/GenBank/DDBJ databases">
        <title>The Genome Sequence of Spizellomyces punctatus strain DAOM BR117.</title>
        <authorList>
            <consortium name="The Broad Institute Genome Sequencing Platform"/>
            <person name="Russ C."/>
            <person name="Cuomo C."/>
            <person name="Shea T."/>
            <person name="Young S.K."/>
            <person name="Zeng Q."/>
            <person name="Koehrsen M."/>
            <person name="Haas B."/>
            <person name="Borodovsky M."/>
            <person name="Guigo R."/>
            <person name="Alvarado L."/>
            <person name="Berlin A."/>
            <person name="Bochicchio J."/>
            <person name="Borenstein D."/>
            <person name="Chapman S."/>
            <person name="Chen Z."/>
            <person name="Engels R."/>
            <person name="Freedman E."/>
            <person name="Gellesch M."/>
            <person name="Goldberg J."/>
            <person name="Griggs A."/>
            <person name="Gujja S."/>
            <person name="Heiman D."/>
            <person name="Hepburn T."/>
            <person name="Howarth C."/>
            <person name="Jen D."/>
            <person name="Larson L."/>
            <person name="Lewis B."/>
            <person name="Mehta T."/>
            <person name="Park D."/>
            <person name="Pearson M."/>
            <person name="Roberts A."/>
            <person name="Saif S."/>
            <person name="Shenoy N."/>
            <person name="Sisk P."/>
            <person name="Stolte C."/>
            <person name="Sykes S."/>
            <person name="Thomson T."/>
            <person name="Walk T."/>
            <person name="White J."/>
            <person name="Yandava C."/>
            <person name="Burger G."/>
            <person name="Gray M.W."/>
            <person name="Holland P.W.H."/>
            <person name="King N."/>
            <person name="Lang F.B.F."/>
            <person name="Roger A.J."/>
            <person name="Ruiz-Trillo I."/>
            <person name="Lander E."/>
            <person name="Nusbaum C."/>
        </authorList>
    </citation>
    <scope>NUCLEOTIDE SEQUENCE [LARGE SCALE GENOMIC DNA]</scope>
    <source>
        <strain evidence="5 6">DAOM BR117</strain>
    </source>
</reference>
<organism evidence="5 6">
    <name type="scientific">Spizellomyces punctatus (strain DAOM BR117)</name>
    <dbReference type="NCBI Taxonomy" id="645134"/>
    <lineage>
        <taxon>Eukaryota</taxon>
        <taxon>Fungi</taxon>
        <taxon>Fungi incertae sedis</taxon>
        <taxon>Chytridiomycota</taxon>
        <taxon>Chytridiomycota incertae sedis</taxon>
        <taxon>Chytridiomycetes</taxon>
        <taxon>Spizellomycetales</taxon>
        <taxon>Spizellomycetaceae</taxon>
        <taxon>Spizellomyces</taxon>
    </lineage>
</organism>
<dbReference type="GO" id="GO:0080008">
    <property type="term" value="C:Cul4-RING E3 ubiquitin ligase complex"/>
    <property type="evidence" value="ECO:0007669"/>
    <property type="project" value="TreeGrafter"/>
</dbReference>
<dbReference type="OrthoDB" id="2414538at2759"/>
<proteinExistence type="predicted"/>
<dbReference type="RefSeq" id="XP_016610522.1">
    <property type="nucleotide sequence ID" value="XM_016751231.1"/>
</dbReference>
<feature type="region of interest" description="Disordered" evidence="4">
    <location>
        <begin position="301"/>
        <end position="335"/>
    </location>
</feature>
<dbReference type="PANTHER" id="PTHR15574:SF39">
    <property type="entry name" value="DDB1- AND CUL4-ASSOCIATED FACTOR 6"/>
    <property type="match status" value="1"/>
</dbReference>
<dbReference type="InParanoid" id="A0A0L0HN45"/>